<dbReference type="Proteomes" id="UP000249464">
    <property type="component" value="Unassembled WGS sequence"/>
</dbReference>
<dbReference type="PANTHER" id="PTHR34186:SF2">
    <property type="entry name" value="CYANATE HYDRATASE"/>
    <property type="match status" value="1"/>
</dbReference>
<dbReference type="PANTHER" id="PTHR34186">
    <property type="entry name" value="CYANATE HYDRATASE"/>
    <property type="match status" value="1"/>
</dbReference>
<comment type="function">
    <text evidence="1 3">Catalyzes the reaction of cyanate with bicarbonate to produce ammonia and carbon dioxide.</text>
</comment>
<evidence type="ECO:0000259" key="4">
    <source>
        <dbReference type="SMART" id="SM01116"/>
    </source>
</evidence>
<reference evidence="5 6" key="1">
    <citation type="submission" date="2016-11" db="EMBL/GenBank/DDBJ databases">
        <authorList>
            <person name="Jaros S."/>
            <person name="Januszkiewicz K."/>
            <person name="Wedrychowicz H."/>
        </authorList>
    </citation>
    <scope>NUCLEOTIDE SEQUENCE [LARGE SCALE GENOMIC DNA]</scope>
</reference>
<organism evidence="5 6">
    <name type="scientific">Microbotryum silenes-dioicae</name>
    <dbReference type="NCBI Taxonomy" id="796604"/>
    <lineage>
        <taxon>Eukaryota</taxon>
        <taxon>Fungi</taxon>
        <taxon>Dikarya</taxon>
        <taxon>Basidiomycota</taxon>
        <taxon>Pucciniomycotina</taxon>
        <taxon>Microbotryomycetes</taxon>
        <taxon>Microbotryales</taxon>
        <taxon>Microbotryaceae</taxon>
        <taxon>Microbotryum</taxon>
    </lineage>
</organism>
<feature type="active site" evidence="3">
    <location>
        <position position="106"/>
    </location>
</feature>
<dbReference type="GO" id="GO:0008824">
    <property type="term" value="F:cyanate hydratase activity"/>
    <property type="evidence" value="ECO:0007669"/>
    <property type="project" value="UniProtKB-UniRule"/>
</dbReference>
<dbReference type="PRINTS" id="PR01693">
    <property type="entry name" value="CYANASE"/>
</dbReference>
<dbReference type="Pfam" id="PF02560">
    <property type="entry name" value="Cyanate_lyase"/>
    <property type="match status" value="1"/>
</dbReference>
<comment type="catalytic activity">
    <reaction evidence="3">
        <text>cyanate + hydrogencarbonate + 3 H(+) = NH4(+) + 2 CO2</text>
        <dbReference type="Rhea" id="RHEA:11120"/>
        <dbReference type="ChEBI" id="CHEBI:15378"/>
        <dbReference type="ChEBI" id="CHEBI:16526"/>
        <dbReference type="ChEBI" id="CHEBI:17544"/>
        <dbReference type="ChEBI" id="CHEBI:28938"/>
        <dbReference type="ChEBI" id="CHEBI:29195"/>
        <dbReference type="EC" id="4.2.1.104"/>
    </reaction>
</comment>
<dbReference type="HAMAP" id="MF_00535">
    <property type="entry name" value="Cyanate_hydrat"/>
    <property type="match status" value="1"/>
</dbReference>
<dbReference type="CDD" id="cd00559">
    <property type="entry name" value="Cyanase_C"/>
    <property type="match status" value="1"/>
</dbReference>
<accession>A0A2X0MH74</accession>
<protein>
    <recommendedName>
        <fullName evidence="3">Cyanate hydratase</fullName>
        <shortName evidence="3">Cyanase</shortName>
        <ecNumber evidence="3">4.2.1.104</ecNumber>
    </recommendedName>
    <alternativeName>
        <fullName evidence="3">Cyanate hydrolase</fullName>
    </alternativeName>
    <alternativeName>
        <fullName evidence="3">Cyanate lyase</fullName>
    </alternativeName>
</protein>
<dbReference type="AlphaFoldDB" id="A0A2X0MH74"/>
<dbReference type="Gene3D" id="1.10.260.40">
    <property type="entry name" value="lambda repressor-like DNA-binding domains"/>
    <property type="match status" value="1"/>
</dbReference>
<dbReference type="InterPro" id="IPR003712">
    <property type="entry name" value="Cyanate_lyase_C"/>
</dbReference>
<feature type="active site" evidence="3">
    <location>
        <position position="103"/>
    </location>
</feature>
<evidence type="ECO:0000313" key="6">
    <source>
        <dbReference type="Proteomes" id="UP000249464"/>
    </source>
</evidence>
<dbReference type="Gene3D" id="3.30.1160.10">
    <property type="entry name" value="Cyanate lyase, C-terminal domain"/>
    <property type="match status" value="1"/>
</dbReference>
<evidence type="ECO:0000256" key="2">
    <source>
        <dbReference type="ARBA" id="ARBA00023239"/>
    </source>
</evidence>
<dbReference type="NCBIfam" id="TIGR00673">
    <property type="entry name" value="cynS"/>
    <property type="match status" value="1"/>
</dbReference>
<dbReference type="InterPro" id="IPR008076">
    <property type="entry name" value="Cyanase"/>
</dbReference>
<dbReference type="GO" id="GO:0003677">
    <property type="term" value="F:DNA binding"/>
    <property type="evidence" value="ECO:0007669"/>
    <property type="project" value="InterPro"/>
</dbReference>
<dbReference type="SMART" id="SM01116">
    <property type="entry name" value="Cyanate_lyase"/>
    <property type="match status" value="1"/>
</dbReference>
<evidence type="ECO:0000313" key="5">
    <source>
        <dbReference type="EMBL" id="SGY84199.1"/>
    </source>
</evidence>
<dbReference type="EMBL" id="FQNC01000049">
    <property type="protein sequence ID" value="SGY84199.1"/>
    <property type="molecule type" value="Genomic_DNA"/>
</dbReference>
<name>A0A2X0MH74_9BASI</name>
<keyword evidence="6" id="KW-1185">Reference proteome</keyword>
<proteinExistence type="inferred from homology"/>
<keyword evidence="2 3" id="KW-0456">Lyase</keyword>
<dbReference type="InterPro" id="IPR036581">
    <property type="entry name" value="Cyanate_lyase_C_sf"/>
</dbReference>
<dbReference type="SUPFAM" id="SSF55234">
    <property type="entry name" value="Cyanase C-terminal domain"/>
    <property type="match status" value="1"/>
</dbReference>
<dbReference type="InterPro" id="IPR010982">
    <property type="entry name" value="Lambda_DNA-bd_dom_sf"/>
</dbReference>
<dbReference type="SUPFAM" id="SSF47413">
    <property type="entry name" value="lambda repressor-like DNA-binding domains"/>
    <property type="match status" value="1"/>
</dbReference>
<gene>
    <name evidence="5" type="primary">BQ5605_C009g05683</name>
    <name evidence="3" type="synonym">cyn1</name>
    <name evidence="5" type="ORF">BQ5605_C009G05683</name>
</gene>
<dbReference type="EC" id="4.2.1.104" evidence="3"/>
<dbReference type="PIRSF" id="PIRSF001263">
    <property type="entry name" value="Cyanate_hydratas"/>
    <property type="match status" value="1"/>
</dbReference>
<evidence type="ECO:0000256" key="3">
    <source>
        <dbReference type="HAMAP-Rule" id="MF_03139"/>
    </source>
</evidence>
<comment type="similarity">
    <text evidence="3">Belongs to the cyanase family.</text>
</comment>
<evidence type="ECO:0000256" key="1">
    <source>
        <dbReference type="ARBA" id="ARBA00003561"/>
    </source>
</evidence>
<feature type="domain" description="Cyanate lyase C-terminal" evidence="4">
    <location>
        <begin position="90"/>
        <end position="162"/>
    </location>
</feature>
<sequence length="162" mass="17979">MSASVINSLASANQSLFEAKAAKGLTFDQIAKDLGRNEVYVAAVFYGQAKPTKEDLEGLSKCLGVDHNVRVTKSKSLVSTMGEHFYPERGLGVTPPTDALLYRLYEIILVYGYPLKSVIHEKFGDGIMSAIDFRANVEKVNEEGADRVKLTFVGKWLPYKKW</sequence>
<feature type="active site" evidence="3">
    <location>
        <position position="129"/>
    </location>
</feature>
<dbReference type="STRING" id="796604.A0A2X0MH74"/>